<evidence type="ECO:0000256" key="1">
    <source>
        <dbReference type="SAM" id="MobiDB-lite"/>
    </source>
</evidence>
<feature type="region of interest" description="Disordered" evidence="1">
    <location>
        <begin position="39"/>
        <end position="90"/>
    </location>
</feature>
<feature type="compositionally biased region" description="Low complexity" evidence="1">
    <location>
        <begin position="76"/>
        <end position="90"/>
    </location>
</feature>
<dbReference type="EMBL" id="JAVLET010000003">
    <property type="protein sequence ID" value="KAL0471657.1"/>
    <property type="molecule type" value="Genomic_DNA"/>
</dbReference>
<keyword evidence="3" id="KW-1185">Reference proteome</keyword>
<evidence type="ECO:0000313" key="2">
    <source>
        <dbReference type="EMBL" id="KAL0471657.1"/>
    </source>
</evidence>
<comment type="caution">
    <text evidence="2">The sequence shown here is derived from an EMBL/GenBank/DDBJ whole genome shotgun (WGS) entry which is preliminary data.</text>
</comment>
<proteinExistence type="predicted"/>
<accession>A0ABR3DGY6</accession>
<protein>
    <submittedName>
        <fullName evidence="2">Uncharacterized protein</fullName>
    </submittedName>
</protein>
<gene>
    <name evidence="2" type="ORF">QR685DRAFT_570411</name>
</gene>
<organism evidence="2 3">
    <name type="scientific">Neurospora intermedia</name>
    <dbReference type="NCBI Taxonomy" id="5142"/>
    <lineage>
        <taxon>Eukaryota</taxon>
        <taxon>Fungi</taxon>
        <taxon>Dikarya</taxon>
        <taxon>Ascomycota</taxon>
        <taxon>Pezizomycotina</taxon>
        <taxon>Sordariomycetes</taxon>
        <taxon>Sordariomycetidae</taxon>
        <taxon>Sordariales</taxon>
        <taxon>Sordariaceae</taxon>
        <taxon>Neurospora</taxon>
    </lineage>
</organism>
<dbReference type="Proteomes" id="UP001451303">
    <property type="component" value="Unassembled WGS sequence"/>
</dbReference>
<sequence length="90" mass="10218">MDDRNGQSPAAAVHHNSRHIYLHYTCGDYTTDRDENEYGKAGDRYPFTLGGNRGRNRPEWSRPSLSRGALGRGRQRLSGRGLQRPFTISQ</sequence>
<reference evidence="2 3" key="1">
    <citation type="submission" date="2023-09" db="EMBL/GenBank/DDBJ databases">
        <title>Multi-omics analysis of a traditional fermented food reveals byproduct-associated fungal strains for waste-to-food upcycling.</title>
        <authorList>
            <consortium name="Lawrence Berkeley National Laboratory"/>
            <person name="Rekdal V.M."/>
            <person name="Villalobos-Escobedo J.M."/>
            <person name="Rodriguez-Valeron N."/>
            <person name="Garcia M.O."/>
            <person name="Vasquez D.P."/>
            <person name="Damayanti I."/>
            <person name="Sorensen P.M."/>
            <person name="Baidoo E.E."/>
            <person name="De Carvalho A.C."/>
            <person name="Riley R."/>
            <person name="Lipzen A."/>
            <person name="He G."/>
            <person name="Yan M."/>
            <person name="Haridas S."/>
            <person name="Daum C."/>
            <person name="Yoshinaga Y."/>
            <person name="Ng V."/>
            <person name="Grigoriev I.V."/>
            <person name="Munk R."/>
            <person name="Nuraida L."/>
            <person name="Wijaya C.H."/>
            <person name="Morales P.-C."/>
            <person name="Keasling J.D."/>
        </authorList>
    </citation>
    <scope>NUCLEOTIDE SEQUENCE [LARGE SCALE GENOMIC DNA]</scope>
    <source>
        <strain evidence="2 3">FGSC 2613</strain>
    </source>
</reference>
<name>A0ABR3DGY6_NEUIN</name>
<evidence type="ECO:0000313" key="3">
    <source>
        <dbReference type="Proteomes" id="UP001451303"/>
    </source>
</evidence>